<dbReference type="AlphaFoldDB" id="A0A919V4A1"/>
<proteinExistence type="predicted"/>
<accession>A0A919V4A1</accession>
<protein>
    <recommendedName>
        <fullName evidence="3">rRNA methyltransferase</fullName>
    </recommendedName>
</protein>
<keyword evidence="2" id="KW-1185">Reference proteome</keyword>
<dbReference type="Gene3D" id="3.40.50.150">
    <property type="entry name" value="Vaccinia Virus protein VP39"/>
    <property type="match status" value="1"/>
</dbReference>
<dbReference type="SUPFAM" id="SSF53335">
    <property type="entry name" value="S-adenosyl-L-methionine-dependent methyltransferases"/>
    <property type="match status" value="1"/>
</dbReference>
<evidence type="ECO:0000313" key="2">
    <source>
        <dbReference type="Proteomes" id="UP000655287"/>
    </source>
</evidence>
<organism evidence="1 2">
    <name type="scientific">Sphaerisporangium rufum</name>
    <dbReference type="NCBI Taxonomy" id="1381558"/>
    <lineage>
        <taxon>Bacteria</taxon>
        <taxon>Bacillati</taxon>
        <taxon>Actinomycetota</taxon>
        <taxon>Actinomycetes</taxon>
        <taxon>Streptosporangiales</taxon>
        <taxon>Streptosporangiaceae</taxon>
        <taxon>Sphaerisporangium</taxon>
    </lineage>
</organism>
<dbReference type="InterPro" id="IPR029063">
    <property type="entry name" value="SAM-dependent_MTases_sf"/>
</dbReference>
<dbReference type="EMBL" id="BOOU01000031">
    <property type="protein sequence ID" value="GII77055.1"/>
    <property type="molecule type" value="Genomic_DNA"/>
</dbReference>
<dbReference type="Proteomes" id="UP000655287">
    <property type="component" value="Unassembled WGS sequence"/>
</dbReference>
<name>A0A919V4A1_9ACTN</name>
<dbReference type="RefSeq" id="WP_203983772.1">
    <property type="nucleotide sequence ID" value="NZ_BOOU01000031.1"/>
</dbReference>
<dbReference type="InterPro" id="IPR024268">
    <property type="entry name" value="AviRa"/>
</dbReference>
<dbReference type="Pfam" id="PF11599">
    <property type="entry name" value="AviRa"/>
    <property type="match status" value="1"/>
</dbReference>
<evidence type="ECO:0008006" key="3">
    <source>
        <dbReference type="Google" id="ProtNLM"/>
    </source>
</evidence>
<dbReference type="Gene3D" id="1.10.287.540">
    <property type="entry name" value="Helix hairpin bin"/>
    <property type="match status" value="1"/>
</dbReference>
<reference evidence="1" key="1">
    <citation type="submission" date="2021-01" db="EMBL/GenBank/DDBJ databases">
        <title>Whole genome shotgun sequence of Sphaerisporangium rufum NBRC 109079.</title>
        <authorList>
            <person name="Komaki H."/>
            <person name="Tamura T."/>
        </authorList>
    </citation>
    <scope>NUCLEOTIDE SEQUENCE</scope>
    <source>
        <strain evidence="1">NBRC 109079</strain>
    </source>
</reference>
<gene>
    <name evidence="1" type="ORF">Sru01_20370</name>
</gene>
<comment type="caution">
    <text evidence="1">The sequence shown here is derived from an EMBL/GenBank/DDBJ whole genome shotgun (WGS) entry which is preliminary data.</text>
</comment>
<evidence type="ECO:0000313" key="1">
    <source>
        <dbReference type="EMBL" id="GII77055.1"/>
    </source>
</evidence>
<sequence>MTYRHATVRENHQDLASGAVLHSAAGFPAFPVRLASEVFQRALELRGKEPVTVWDPCCGSGYLVTVIALLHRRQIKAVLASDIAPEALRLAEQNLGLLSRTGLTARADHLDGLAERWGKPSYAAAAQAAGRLRRRLSADGGDVPTAVRHADVFDPDVLEMLGGARPDIVITDVPYGEQTSWRGPGAKTGISGMVRTLASTLAEDTVIAVAARGRTIPLDDGLRPRTTFKIGTRTVALFQNALRPTLSGSP</sequence>